<keyword evidence="7" id="KW-1133">Transmembrane helix</keyword>
<keyword evidence="3 6" id="KW-0479">Metal-binding</keyword>
<name>A0A364XWS1_9BACT</name>
<dbReference type="InterPro" id="IPR036909">
    <property type="entry name" value="Cyt_c-like_dom_sf"/>
</dbReference>
<organism evidence="10 11">
    <name type="scientific">Pseudochryseolinea flava</name>
    <dbReference type="NCBI Taxonomy" id="2059302"/>
    <lineage>
        <taxon>Bacteria</taxon>
        <taxon>Pseudomonadati</taxon>
        <taxon>Bacteroidota</taxon>
        <taxon>Cytophagia</taxon>
        <taxon>Cytophagales</taxon>
        <taxon>Fulvivirgaceae</taxon>
        <taxon>Pseudochryseolinea</taxon>
    </lineage>
</organism>
<dbReference type="PROSITE" id="PS51007">
    <property type="entry name" value="CYTC"/>
    <property type="match status" value="1"/>
</dbReference>
<dbReference type="CDD" id="cd08168">
    <property type="entry name" value="Cytochrom_C3"/>
    <property type="match status" value="2"/>
</dbReference>
<feature type="signal peptide" evidence="8">
    <location>
        <begin position="1"/>
        <end position="27"/>
    </location>
</feature>
<dbReference type="PANTHER" id="PTHR39425">
    <property type="entry name" value="LIPOPROTEIN CYTOCHROME C"/>
    <property type="match status" value="1"/>
</dbReference>
<evidence type="ECO:0000256" key="4">
    <source>
        <dbReference type="ARBA" id="ARBA00022982"/>
    </source>
</evidence>
<keyword evidence="5 6" id="KW-0408">Iron</keyword>
<dbReference type="OrthoDB" id="9782196at2"/>
<keyword evidence="7" id="KW-0812">Transmembrane</keyword>
<reference evidence="10 11" key="1">
    <citation type="submission" date="2018-06" db="EMBL/GenBank/DDBJ databases">
        <title>Chryseolinea flavus sp. nov., a member of the phylum Bacteroidetes isolated from soil.</title>
        <authorList>
            <person name="Li Y."/>
            <person name="Wang J."/>
        </authorList>
    </citation>
    <scope>NUCLEOTIDE SEQUENCE [LARGE SCALE GENOMIC DNA]</scope>
    <source>
        <strain evidence="10 11">SDU1-6</strain>
    </source>
</reference>
<evidence type="ECO:0000256" key="2">
    <source>
        <dbReference type="ARBA" id="ARBA00022617"/>
    </source>
</evidence>
<dbReference type="Pfam" id="PF00034">
    <property type="entry name" value="Cytochrom_C"/>
    <property type="match status" value="1"/>
</dbReference>
<dbReference type="PANTHER" id="PTHR39425:SF1">
    <property type="entry name" value="CYTOCHROME C7-LIKE DOMAIN-CONTAINING PROTEIN"/>
    <property type="match status" value="1"/>
</dbReference>
<keyword evidence="7" id="KW-0472">Membrane</keyword>
<keyword evidence="11" id="KW-1185">Reference proteome</keyword>
<dbReference type="Gene3D" id="3.90.10.10">
    <property type="entry name" value="Cytochrome C3"/>
    <property type="match status" value="2"/>
</dbReference>
<accession>A0A364XWS1</accession>
<evidence type="ECO:0000313" key="10">
    <source>
        <dbReference type="EMBL" id="RAV98664.1"/>
    </source>
</evidence>
<dbReference type="InterPro" id="IPR020942">
    <property type="entry name" value="Cyt_c_III_dom"/>
</dbReference>
<gene>
    <name evidence="10" type="ORF">DQQ10_22805</name>
</gene>
<keyword evidence="2 6" id="KW-0349">Heme</keyword>
<feature type="transmembrane region" description="Helical" evidence="7">
    <location>
        <begin position="154"/>
        <end position="180"/>
    </location>
</feature>
<feature type="transmembrane region" description="Helical" evidence="7">
    <location>
        <begin position="201"/>
        <end position="225"/>
    </location>
</feature>
<keyword evidence="4" id="KW-0249">Electron transport</keyword>
<dbReference type="GO" id="GO:0046872">
    <property type="term" value="F:metal ion binding"/>
    <property type="evidence" value="ECO:0007669"/>
    <property type="project" value="UniProtKB-KW"/>
</dbReference>
<feature type="chain" id="PRO_5016941593" evidence="8">
    <location>
        <begin position="28"/>
        <end position="415"/>
    </location>
</feature>
<dbReference type="AlphaFoldDB" id="A0A364XWS1"/>
<dbReference type="EMBL" id="QMFY01000016">
    <property type="protein sequence ID" value="RAV98664.1"/>
    <property type="molecule type" value="Genomic_DNA"/>
</dbReference>
<dbReference type="Pfam" id="PF02085">
    <property type="entry name" value="Cytochrom_CIII"/>
    <property type="match status" value="1"/>
</dbReference>
<dbReference type="GO" id="GO:0009055">
    <property type="term" value="F:electron transfer activity"/>
    <property type="evidence" value="ECO:0007669"/>
    <property type="project" value="InterPro"/>
</dbReference>
<feature type="domain" description="Cytochrome c" evidence="9">
    <location>
        <begin position="35"/>
        <end position="128"/>
    </location>
</feature>
<dbReference type="GO" id="GO:0020037">
    <property type="term" value="F:heme binding"/>
    <property type="evidence" value="ECO:0007669"/>
    <property type="project" value="InterPro"/>
</dbReference>
<evidence type="ECO:0000259" key="9">
    <source>
        <dbReference type="PROSITE" id="PS51007"/>
    </source>
</evidence>
<sequence>MIKNFTSACKFFILVFVFAFVSSTSSAQEISTDPAAIKAGEGIFNANCKSCHKVKEKLVGPALAGVDERAPSIDWIKSFIKNPPGMIASGDAYANNLYKDYKPTMMTAFSSLKDEDIMNVLAYVKAKEAEVPKDDVIKDPVPGGENTEAGGSDLLNLVAIGVVIVLLLLVVTLALLISSLKRFLDQKNLNEEEKEVVHSPITLKSALSSPAFIFIVAFLVAALGFKTVINNLFAIGVQQGYAPKQPIAFSHKIHAGDLEIDCKYCHVGVTKGKSATIPSVNICMNCHNQIKEGAQTGASQIKQITDAYANNEPIKWVRIHNLPDLAYFNHAQHVVVGGVECQTCHGPIQEMEVVKQHSLLTMGWCIDCHRKTDIDTTRNAEYYDKMLKIHAEKKGSKAPFKVEDIGGLECSKCHY</sequence>
<evidence type="ECO:0000256" key="1">
    <source>
        <dbReference type="ARBA" id="ARBA00022448"/>
    </source>
</evidence>
<proteinExistence type="predicted"/>
<evidence type="ECO:0000256" key="7">
    <source>
        <dbReference type="SAM" id="Phobius"/>
    </source>
</evidence>
<keyword evidence="8" id="KW-0732">Signal</keyword>
<dbReference type="Gene3D" id="1.10.760.10">
    <property type="entry name" value="Cytochrome c-like domain"/>
    <property type="match status" value="1"/>
</dbReference>
<dbReference type="SUPFAM" id="SSF48695">
    <property type="entry name" value="Multiheme cytochromes"/>
    <property type="match status" value="1"/>
</dbReference>
<evidence type="ECO:0000256" key="6">
    <source>
        <dbReference type="PROSITE-ProRule" id="PRU00433"/>
    </source>
</evidence>
<comment type="caution">
    <text evidence="10">The sequence shown here is derived from an EMBL/GenBank/DDBJ whole genome shotgun (WGS) entry which is preliminary data.</text>
</comment>
<dbReference type="InterPro" id="IPR009056">
    <property type="entry name" value="Cyt_c-like_dom"/>
</dbReference>
<dbReference type="RefSeq" id="WP_112749340.1">
    <property type="nucleotide sequence ID" value="NZ_QMFY01000016.1"/>
</dbReference>
<evidence type="ECO:0000256" key="8">
    <source>
        <dbReference type="SAM" id="SignalP"/>
    </source>
</evidence>
<keyword evidence="1" id="KW-0813">Transport</keyword>
<evidence type="ECO:0000256" key="3">
    <source>
        <dbReference type="ARBA" id="ARBA00022723"/>
    </source>
</evidence>
<dbReference type="InterPro" id="IPR036280">
    <property type="entry name" value="Multihaem_cyt_sf"/>
</dbReference>
<evidence type="ECO:0000256" key="5">
    <source>
        <dbReference type="ARBA" id="ARBA00023004"/>
    </source>
</evidence>
<dbReference type="SUPFAM" id="SSF46626">
    <property type="entry name" value="Cytochrome c"/>
    <property type="match status" value="1"/>
</dbReference>
<protein>
    <submittedName>
        <fullName evidence="10">Cytochrome C</fullName>
    </submittedName>
</protein>
<evidence type="ECO:0000313" key="11">
    <source>
        <dbReference type="Proteomes" id="UP000251889"/>
    </source>
</evidence>
<dbReference type="Proteomes" id="UP000251889">
    <property type="component" value="Unassembled WGS sequence"/>
</dbReference>